<comment type="caution">
    <text evidence="1">The sequence shown here is derived from an EMBL/GenBank/DDBJ whole genome shotgun (WGS) entry which is preliminary data.</text>
</comment>
<name>A0ACC0UZW1_9HYPO</name>
<gene>
    <name evidence="1" type="ORF">N3K66_005516</name>
</gene>
<sequence>MSFAIEVPGDAKPLSIQSLCVALDSATSTDFAQRQSSGQQLSTWETQSGYHSSLQTVFQDKSIPYQIRFLAILQLKNGIDKYYRLYAQANGIKAEEKVMIRSRLFQGSTDIEDNMLAFHNALVASKIVRIDYPAEWPEAFSEIIDLLRSTSQNDQTRLHGALQILLRVVKELGSARLRKSQTALQSVTPEITYVLAEIYTSKSADWTSVLAGGQGDEQSTNLAMANSLLALKAFRRLVIMGYEQPHRDDTVQRFWATSQDQFGQFLKLVNSDSNVPSEFQDIVGKHLLQFAKLHIEVAEQQPASFPRLPNSLPLTRAYWDLVATFSDTYATSGGIRQGPSEGGSKPKVEGALQERLALKGLLLLRACCQIAFKPVQTFKYRSADLRQEQNEARDIIKNELLTPDLAAQIANTIITSLFVFRKADLEAWEEGPEEWEHQEQSEGQAYAWEVRPCAEKLFLDLLTSFKETLIPPVLSYFQQANNSQADVATKEAVYTTMGLSAGLVVDHFDFDAVLHSSILQDAQLQGGLHKILRRRIAILLSEWSSVKLTENSRPIVYQIFRHLLSSQDETNDLVVRITAGRELRWIVDELGFDVQAFIPYAADVLVELLSLAHELETDDTKIAVLESARILVQRLEENVSQVADQLMTALPQIWEDAGAEGYMIKQSVVSIFAALVMSLGPNSQRYHHLMVPLITEAATPGSDLHSYLIDEVLELWNNILMQSQPPLSPEIISLATFALPLLDRGNETASESLSALETYILLAPNAMLEDQVRRPMITALTNLIDAKSYELKNLSTACIEYMIRSSVELGGTAGINVITQDMIESGFMHKIMSNLHDAFEAHQTTGPNRQVAKIDPLTRGDHLAILARLALAEPSTFVSMLTTYGSLEQVWHWLSSEWFGWVLCMDNLERQKLHLLGLTRLLELPSPMQELALGRLQDYFSIWINTVAELSDGVNNGSDCLIWAEVEAEDYDTPKIIAERQVAAKDPIHTVHAFGFIRERLHHLVSRVGGEQAFQEQWAVNVDKDLIDKFGEMAASIPS</sequence>
<keyword evidence="2" id="KW-1185">Reference proteome</keyword>
<reference evidence="1" key="1">
    <citation type="submission" date="2022-10" db="EMBL/GenBank/DDBJ databases">
        <title>Complete Genome of Trichothecium roseum strain YXFP-22015, a Plant Pathogen Isolated from Citrus.</title>
        <authorList>
            <person name="Wang Y."/>
            <person name="Zhu L."/>
        </authorList>
    </citation>
    <scope>NUCLEOTIDE SEQUENCE</scope>
    <source>
        <strain evidence="1">YXFP-22015</strain>
    </source>
</reference>
<evidence type="ECO:0000313" key="1">
    <source>
        <dbReference type="EMBL" id="KAI9899055.1"/>
    </source>
</evidence>
<protein>
    <submittedName>
        <fullName evidence="1">Uncharacterized protein</fullName>
    </submittedName>
</protein>
<evidence type="ECO:0000313" key="2">
    <source>
        <dbReference type="Proteomes" id="UP001163324"/>
    </source>
</evidence>
<dbReference type="EMBL" id="CM047944">
    <property type="protein sequence ID" value="KAI9899055.1"/>
    <property type="molecule type" value="Genomic_DNA"/>
</dbReference>
<dbReference type="Proteomes" id="UP001163324">
    <property type="component" value="Chromosome 5"/>
</dbReference>
<organism evidence="1 2">
    <name type="scientific">Trichothecium roseum</name>
    <dbReference type="NCBI Taxonomy" id="47278"/>
    <lineage>
        <taxon>Eukaryota</taxon>
        <taxon>Fungi</taxon>
        <taxon>Dikarya</taxon>
        <taxon>Ascomycota</taxon>
        <taxon>Pezizomycotina</taxon>
        <taxon>Sordariomycetes</taxon>
        <taxon>Hypocreomycetidae</taxon>
        <taxon>Hypocreales</taxon>
        <taxon>Hypocreales incertae sedis</taxon>
        <taxon>Trichothecium</taxon>
    </lineage>
</organism>
<proteinExistence type="predicted"/>
<accession>A0ACC0UZW1</accession>